<accession>A0A0B6D0I5</accession>
<reference evidence="2 3" key="1">
    <citation type="journal article" date="2015" name="Genome Announc.">
        <title>Genome sequencing of 18 francisella strains to aid in assay development and testing.</title>
        <authorList>
            <person name="Johnson S.L."/>
            <person name="Daligault H.E."/>
            <person name="Davenport K.W."/>
            <person name="Coyne S.R."/>
            <person name="Frey K.G."/>
            <person name="Koroleva G.I."/>
            <person name="Broomall S.M."/>
            <person name="Bishop-Lilly K.A."/>
            <person name="Bruce D.C."/>
            <person name="Chertkov O."/>
            <person name="Freitas T."/>
            <person name="Jaissle J."/>
            <person name="Ladner J.T."/>
            <person name="Rosenzweig C.N."/>
            <person name="Gibbons H.S."/>
            <person name="Palacios G.F."/>
            <person name="Redden C.L."/>
            <person name="Xu Y."/>
            <person name="Minogue T.D."/>
            <person name="Chain P.S."/>
        </authorList>
    </citation>
    <scope>NUCLEOTIDE SEQUENCE [LARGE SCALE GENOMIC DNA]</scope>
    <source>
        <strain evidence="2 3">GA01-2794</strain>
    </source>
</reference>
<evidence type="ECO:0000313" key="2">
    <source>
        <dbReference type="EMBL" id="AJI52351.1"/>
    </source>
</evidence>
<dbReference type="STRING" id="28110.KU46_462"/>
<protein>
    <recommendedName>
        <fullName evidence="4">DUF3568 domain-containing protein</fullName>
    </recommendedName>
</protein>
<dbReference type="Proteomes" id="UP000031830">
    <property type="component" value="Chromosome"/>
</dbReference>
<gene>
    <name evidence="2" type="ORF">LA55_2034</name>
</gene>
<feature type="chain" id="PRO_5002120245" description="DUF3568 domain-containing protein" evidence="1">
    <location>
        <begin position="33"/>
        <end position="130"/>
    </location>
</feature>
<name>A0A0B6D0I5_9GAMM</name>
<dbReference type="EMBL" id="CP009440">
    <property type="protein sequence ID" value="AJI52351.1"/>
    <property type="molecule type" value="Genomic_DNA"/>
</dbReference>
<keyword evidence="1" id="KW-0732">Signal</keyword>
<evidence type="ECO:0000256" key="1">
    <source>
        <dbReference type="SAM" id="SignalP"/>
    </source>
</evidence>
<dbReference type="AlphaFoldDB" id="A0A0B6D0I5"/>
<organism evidence="2 3">
    <name type="scientific">Francisella philomiragia</name>
    <dbReference type="NCBI Taxonomy" id="28110"/>
    <lineage>
        <taxon>Bacteria</taxon>
        <taxon>Pseudomonadati</taxon>
        <taxon>Pseudomonadota</taxon>
        <taxon>Gammaproteobacteria</taxon>
        <taxon>Thiotrichales</taxon>
        <taxon>Francisellaceae</taxon>
        <taxon>Francisella</taxon>
    </lineage>
</organism>
<dbReference type="KEGG" id="fpz:LA55_2034"/>
<dbReference type="RefSeq" id="WP_044527026.1">
    <property type="nucleotide sequence ID" value="NZ_CP009440.1"/>
</dbReference>
<dbReference type="Pfam" id="PF12092">
    <property type="entry name" value="DUF3568"/>
    <property type="match status" value="1"/>
</dbReference>
<dbReference type="PROSITE" id="PS51257">
    <property type="entry name" value="PROKAR_LIPOPROTEIN"/>
    <property type="match status" value="1"/>
</dbReference>
<proteinExistence type="predicted"/>
<dbReference type="OrthoDB" id="5605727at2"/>
<feature type="signal peptide" evidence="1">
    <location>
        <begin position="1"/>
        <end position="32"/>
    </location>
</feature>
<evidence type="ECO:0008006" key="4">
    <source>
        <dbReference type="Google" id="ProtNLM"/>
    </source>
</evidence>
<sequence length="130" mass="13792">MKLKKILTATLLATSALSLSSCWLVVAGAVGAGTVAYVDGKYSMNLDGSLNDVTNATLKAISENDNLVITKKNVAPTKTDIKGKTKVGSTDFYIEIREITKNASKVTIKFGTFGDQAMSATLMGQIQKNL</sequence>
<evidence type="ECO:0000313" key="3">
    <source>
        <dbReference type="Proteomes" id="UP000031830"/>
    </source>
</evidence>
<dbReference type="InterPro" id="IPR021952">
    <property type="entry name" value="Flpp3-like"/>
</dbReference>